<organism evidence="12 13">
    <name type="scientific">Patella caerulea</name>
    <name type="common">Rayed Mediterranean limpet</name>
    <dbReference type="NCBI Taxonomy" id="87958"/>
    <lineage>
        <taxon>Eukaryota</taxon>
        <taxon>Metazoa</taxon>
        <taxon>Spiralia</taxon>
        <taxon>Lophotrochozoa</taxon>
        <taxon>Mollusca</taxon>
        <taxon>Gastropoda</taxon>
        <taxon>Patellogastropoda</taxon>
        <taxon>Patelloidea</taxon>
        <taxon>Patellidae</taxon>
        <taxon>Patella</taxon>
    </lineage>
</organism>
<keyword evidence="7 11" id="KW-0812">Transmembrane</keyword>
<keyword evidence="5 11" id="KW-0328">Glycosyltransferase</keyword>
<evidence type="ECO:0000256" key="7">
    <source>
        <dbReference type="ARBA" id="ARBA00022692"/>
    </source>
</evidence>
<evidence type="ECO:0000256" key="2">
    <source>
        <dbReference type="ARBA" id="ARBA00004687"/>
    </source>
</evidence>
<gene>
    <name evidence="12" type="ORF">SNE40_017628</name>
</gene>
<dbReference type="GO" id="GO:0031501">
    <property type="term" value="C:mannosyltransferase complex"/>
    <property type="evidence" value="ECO:0007669"/>
    <property type="project" value="TreeGrafter"/>
</dbReference>
<feature type="transmembrane region" description="Helical" evidence="11">
    <location>
        <begin position="433"/>
        <end position="451"/>
    </location>
</feature>
<feature type="transmembrane region" description="Helical" evidence="11">
    <location>
        <begin position="354"/>
        <end position="374"/>
    </location>
</feature>
<dbReference type="PANTHER" id="PTHR12468">
    <property type="entry name" value="GPI MANNOSYLTRANSFERASE 2"/>
    <property type="match status" value="1"/>
</dbReference>
<comment type="caution">
    <text evidence="12">The sequence shown here is derived from an EMBL/GenBank/DDBJ whole genome shotgun (WGS) entry which is preliminary data.</text>
</comment>
<dbReference type="GO" id="GO:0005789">
    <property type="term" value="C:endoplasmic reticulum membrane"/>
    <property type="evidence" value="ECO:0007669"/>
    <property type="project" value="UniProtKB-SubCell"/>
</dbReference>
<dbReference type="PANTHER" id="PTHR12468:SF2">
    <property type="entry name" value="GPI MANNOSYLTRANSFERASE 2"/>
    <property type="match status" value="1"/>
</dbReference>
<dbReference type="Pfam" id="PF04188">
    <property type="entry name" value="Mannosyl_trans2"/>
    <property type="match status" value="1"/>
</dbReference>
<reference evidence="12 13" key="1">
    <citation type="submission" date="2024-01" db="EMBL/GenBank/DDBJ databases">
        <title>The genome of the rayed Mediterranean limpet Patella caerulea (Linnaeus, 1758).</title>
        <authorList>
            <person name="Anh-Thu Weber A."/>
            <person name="Halstead-Nussloch G."/>
        </authorList>
    </citation>
    <scope>NUCLEOTIDE SEQUENCE [LARGE SCALE GENOMIC DNA]</scope>
    <source>
        <strain evidence="12">AATW-2023a</strain>
        <tissue evidence="12">Whole specimen</tissue>
    </source>
</reference>
<evidence type="ECO:0000256" key="11">
    <source>
        <dbReference type="RuleBase" id="RU363112"/>
    </source>
</evidence>
<dbReference type="InterPro" id="IPR007315">
    <property type="entry name" value="PIG-V/Gpi18"/>
</dbReference>
<evidence type="ECO:0000313" key="12">
    <source>
        <dbReference type="EMBL" id="KAK6174326.1"/>
    </source>
</evidence>
<feature type="transmembrane region" description="Helical" evidence="11">
    <location>
        <begin position="498"/>
        <end position="522"/>
    </location>
</feature>
<evidence type="ECO:0000313" key="13">
    <source>
        <dbReference type="Proteomes" id="UP001347796"/>
    </source>
</evidence>
<evidence type="ECO:0000256" key="4">
    <source>
        <dbReference type="ARBA" id="ARBA00022502"/>
    </source>
</evidence>
<keyword evidence="4 11" id="KW-0337">GPI-anchor biosynthesis</keyword>
<comment type="pathway">
    <text evidence="2 11">Glycolipid biosynthesis; glycosylphosphatidylinositol-anchor biosynthesis.</text>
</comment>
<feature type="transmembrane region" description="Helical" evidence="11">
    <location>
        <begin position="253"/>
        <end position="276"/>
    </location>
</feature>
<evidence type="ECO:0000256" key="10">
    <source>
        <dbReference type="ARBA" id="ARBA00023136"/>
    </source>
</evidence>
<name>A0AAN8PM88_PATCE</name>
<evidence type="ECO:0000256" key="9">
    <source>
        <dbReference type="ARBA" id="ARBA00022989"/>
    </source>
</evidence>
<sequence>MTNFSRTSAPGSTPKDKRNFSVVKIALISRIAILFIQVVSNFLIPDHDADVFNPPNDPTSVSSTSDKVVELIFGGFKRWDAVYFQHVADYGYSYENTLAFFPLFPLLTRLIGNTILLPLQWLMSYPSVLMLSAFLLNNFLFIKSAQIFLKLGRKVLNEEQLAYKAAVIFCFNPASVFFSAPYSETLYCFLLLTCLHTITTESPIVSAFFVGLAALARSNGLVVFGFILHYLLKEYLKEMQMNSKARLNSTDSRIINFVITVFTTAKLIFVSLLSFLPFLLYQYYSYILFCENEPSSKLPNHIALYGRSRGYHLLGDAPSPWCYDVIPLSYSYVQKHHWNVGFLAYYEINQIPNFLLAAPIIVIGICSCICYFSLNNKTCYTLGLYDTRAESRKKSDEIEQDFGFKNQELFIYCAHLLFLILFGVFFIHIQVLTRLLCSSSPVIYWFIAYLITDKIKPAQTINRYNVFAAYKSDVKKEPNENSEDDIIIQLTNFRQQNIYFKLITVYFIGYFVLGTVAFSNFLPFT</sequence>
<evidence type="ECO:0000256" key="3">
    <source>
        <dbReference type="ARBA" id="ARBA00008698"/>
    </source>
</evidence>
<feature type="transmembrane region" description="Helical" evidence="11">
    <location>
        <begin position="122"/>
        <end position="141"/>
    </location>
</feature>
<accession>A0AAN8PM88</accession>
<evidence type="ECO:0000256" key="5">
    <source>
        <dbReference type="ARBA" id="ARBA00022676"/>
    </source>
</evidence>
<feature type="transmembrane region" description="Helical" evidence="11">
    <location>
        <begin position="409"/>
        <end position="427"/>
    </location>
</feature>
<comment type="function">
    <text evidence="11">Mannosyltransferase involved in glycosylphosphatidylinositol-anchor biosynthesis.</text>
</comment>
<dbReference type="Proteomes" id="UP001347796">
    <property type="component" value="Unassembled WGS sequence"/>
</dbReference>
<protein>
    <recommendedName>
        <fullName evidence="11">GPI mannosyltransferase 2</fullName>
        <ecNumber evidence="11">2.4.1.-</ecNumber>
    </recommendedName>
</protein>
<keyword evidence="9 11" id="KW-1133">Transmembrane helix</keyword>
<keyword evidence="8 11" id="KW-0256">Endoplasmic reticulum</keyword>
<dbReference type="EMBL" id="JAZGQO010000011">
    <property type="protein sequence ID" value="KAK6174326.1"/>
    <property type="molecule type" value="Genomic_DNA"/>
</dbReference>
<dbReference type="GO" id="GO:0000009">
    <property type="term" value="F:alpha-1,6-mannosyltransferase activity"/>
    <property type="evidence" value="ECO:0007669"/>
    <property type="project" value="InterPro"/>
</dbReference>
<feature type="transmembrane region" description="Helical" evidence="11">
    <location>
        <begin position="161"/>
        <end position="183"/>
    </location>
</feature>
<keyword evidence="10 11" id="KW-0472">Membrane</keyword>
<dbReference type="EC" id="2.4.1.-" evidence="11"/>
<evidence type="ECO:0000256" key="8">
    <source>
        <dbReference type="ARBA" id="ARBA00022824"/>
    </source>
</evidence>
<dbReference type="GO" id="GO:0006506">
    <property type="term" value="P:GPI anchor biosynthetic process"/>
    <property type="evidence" value="ECO:0007669"/>
    <property type="project" value="UniProtKB-KW"/>
</dbReference>
<keyword evidence="13" id="KW-1185">Reference proteome</keyword>
<dbReference type="AlphaFoldDB" id="A0AAN8PM88"/>
<evidence type="ECO:0000256" key="1">
    <source>
        <dbReference type="ARBA" id="ARBA00004477"/>
    </source>
</evidence>
<proteinExistence type="inferred from homology"/>
<comment type="subcellular location">
    <subcellularLocation>
        <location evidence="1 11">Endoplasmic reticulum membrane</location>
        <topology evidence="1 11">Multi-pass membrane protein</topology>
    </subcellularLocation>
</comment>
<comment type="similarity">
    <text evidence="3 11">Belongs to the PIGV family.</text>
</comment>
<feature type="transmembrane region" description="Helical" evidence="11">
    <location>
        <begin position="203"/>
        <end position="232"/>
    </location>
</feature>
<feature type="transmembrane region" description="Helical" evidence="11">
    <location>
        <begin position="21"/>
        <end position="44"/>
    </location>
</feature>
<evidence type="ECO:0000256" key="6">
    <source>
        <dbReference type="ARBA" id="ARBA00022679"/>
    </source>
</evidence>
<keyword evidence="6 11" id="KW-0808">Transferase</keyword>
<dbReference type="GO" id="GO:0004376">
    <property type="term" value="F:GPI mannosyltransferase activity"/>
    <property type="evidence" value="ECO:0007669"/>
    <property type="project" value="InterPro"/>
</dbReference>